<evidence type="ECO:0008006" key="4">
    <source>
        <dbReference type="Google" id="ProtNLM"/>
    </source>
</evidence>
<evidence type="ECO:0000256" key="1">
    <source>
        <dbReference type="SAM" id="Phobius"/>
    </source>
</evidence>
<keyword evidence="3" id="KW-1185">Reference proteome</keyword>
<feature type="transmembrane region" description="Helical" evidence="1">
    <location>
        <begin position="89"/>
        <end position="110"/>
    </location>
</feature>
<reference evidence="2" key="2">
    <citation type="submission" date="2023-01" db="EMBL/GenBank/DDBJ databases">
        <authorList>
            <person name="Sun Q."/>
            <person name="Evtushenko L."/>
        </authorList>
    </citation>
    <scope>NUCLEOTIDE SEQUENCE</scope>
    <source>
        <strain evidence="2">VKM B-2748</strain>
    </source>
</reference>
<keyword evidence="1" id="KW-0812">Transmembrane</keyword>
<dbReference type="InterPro" id="IPR011606">
    <property type="entry name" value="Brnchd-chn_aa_trnsp_permease"/>
</dbReference>
<keyword evidence="1" id="KW-0472">Membrane</keyword>
<dbReference type="Proteomes" id="UP001143309">
    <property type="component" value="Unassembled WGS sequence"/>
</dbReference>
<comment type="caution">
    <text evidence="2">The sequence shown here is derived from an EMBL/GenBank/DDBJ whole genome shotgun (WGS) entry which is preliminary data.</text>
</comment>
<gene>
    <name evidence="2" type="ORF">GCM10008174_25350</name>
</gene>
<evidence type="ECO:0000313" key="2">
    <source>
        <dbReference type="EMBL" id="GLK80794.1"/>
    </source>
</evidence>
<feature type="transmembrane region" description="Helical" evidence="1">
    <location>
        <begin position="173"/>
        <end position="193"/>
    </location>
</feature>
<dbReference type="RefSeq" id="WP_271201276.1">
    <property type="nucleotide sequence ID" value="NZ_BSFL01000003.1"/>
</dbReference>
<name>A0A9W6JS53_9HYPH</name>
<feature type="transmembrane region" description="Helical" evidence="1">
    <location>
        <begin position="227"/>
        <end position="245"/>
    </location>
</feature>
<evidence type="ECO:0000313" key="3">
    <source>
        <dbReference type="Proteomes" id="UP001143309"/>
    </source>
</evidence>
<feature type="transmembrane region" description="Helical" evidence="1">
    <location>
        <begin position="53"/>
        <end position="77"/>
    </location>
</feature>
<feature type="transmembrane region" description="Helical" evidence="1">
    <location>
        <begin position="28"/>
        <end position="47"/>
    </location>
</feature>
<dbReference type="Pfam" id="PF03591">
    <property type="entry name" value="AzlC"/>
    <property type="match status" value="1"/>
</dbReference>
<protein>
    <recommendedName>
        <fullName evidence="4">AzlC family protein</fullName>
    </recommendedName>
</protein>
<feature type="transmembrane region" description="Helical" evidence="1">
    <location>
        <begin position="147"/>
        <end position="167"/>
    </location>
</feature>
<sequence>MSGNDEGGTALDAASHSPKGWALRGARAAIAVPGVVLFGSFIGFGAMTHDYGWPLWIAVLSTLLVWAAPAQVVLAGALASGAGLAGATLAVTVSAVRLLPMVVSILPVLRSERTSVWTRLLAAHYVAVTAWFEGLRLTPTLPRAARMPFFLGLANALVVGSALATAAGHALAGVLPTALSIGLLGLTPLYFLMSLERGAKGLGERVALVLGLALAPLIAPFTPQYDILLTGVVGGTIAFAVERAARRRGRAA</sequence>
<feature type="transmembrane region" description="Helical" evidence="1">
    <location>
        <begin position="205"/>
        <end position="221"/>
    </location>
</feature>
<organism evidence="2 3">
    <name type="scientific">Methylopila turkensis</name>
    <dbReference type="NCBI Taxonomy" id="1437816"/>
    <lineage>
        <taxon>Bacteria</taxon>
        <taxon>Pseudomonadati</taxon>
        <taxon>Pseudomonadota</taxon>
        <taxon>Alphaproteobacteria</taxon>
        <taxon>Hyphomicrobiales</taxon>
        <taxon>Methylopilaceae</taxon>
        <taxon>Methylopila</taxon>
    </lineage>
</organism>
<dbReference type="EMBL" id="BSFL01000003">
    <property type="protein sequence ID" value="GLK80794.1"/>
    <property type="molecule type" value="Genomic_DNA"/>
</dbReference>
<proteinExistence type="predicted"/>
<reference evidence="2" key="1">
    <citation type="journal article" date="2014" name="Int. J. Syst. Evol. Microbiol.">
        <title>Complete genome sequence of Corynebacterium casei LMG S-19264T (=DSM 44701T), isolated from a smear-ripened cheese.</title>
        <authorList>
            <consortium name="US DOE Joint Genome Institute (JGI-PGF)"/>
            <person name="Walter F."/>
            <person name="Albersmeier A."/>
            <person name="Kalinowski J."/>
            <person name="Ruckert C."/>
        </authorList>
    </citation>
    <scope>NUCLEOTIDE SEQUENCE</scope>
    <source>
        <strain evidence="2">VKM B-2748</strain>
    </source>
</reference>
<keyword evidence="1" id="KW-1133">Transmembrane helix</keyword>
<dbReference type="AlphaFoldDB" id="A0A9W6JS53"/>
<accession>A0A9W6JS53</accession>